<dbReference type="Proteomes" id="UP000316253">
    <property type="component" value="Unassembled WGS sequence"/>
</dbReference>
<evidence type="ECO:0000313" key="3">
    <source>
        <dbReference type="Proteomes" id="UP000316253"/>
    </source>
</evidence>
<organism evidence="2 3">
    <name type="scientific">Candidatus Berkelbacteria bacterium Gr01-1014_85</name>
    <dbReference type="NCBI Taxonomy" id="2017150"/>
    <lineage>
        <taxon>Bacteria</taxon>
        <taxon>Candidatus Berkelbacteria</taxon>
    </lineage>
</organism>
<evidence type="ECO:0000313" key="2">
    <source>
        <dbReference type="EMBL" id="TSC65259.1"/>
    </source>
</evidence>
<evidence type="ECO:0008006" key="4">
    <source>
        <dbReference type="Google" id="ProtNLM"/>
    </source>
</evidence>
<feature type="region of interest" description="Disordered" evidence="1">
    <location>
        <begin position="55"/>
        <end position="87"/>
    </location>
</feature>
<dbReference type="InterPro" id="IPR036291">
    <property type="entry name" value="NAD(P)-bd_dom_sf"/>
</dbReference>
<feature type="non-terminal residue" evidence="2">
    <location>
        <position position="87"/>
    </location>
</feature>
<reference evidence="2 3" key="1">
    <citation type="submission" date="2017-08" db="EMBL/GenBank/DDBJ databases">
        <title>Mechanisms for carbon and nitrogen cycling indicate functional differentiation within the Candidate Phyla Radiation.</title>
        <authorList>
            <person name="Danczak R.E."/>
            <person name="Johnston M.D."/>
            <person name="Kenah C."/>
            <person name="Slattery M."/>
            <person name="Wrighton K.C."/>
            <person name="Wilkins M.J."/>
        </authorList>
    </citation>
    <scope>NUCLEOTIDE SEQUENCE [LARGE SCALE GENOMIC DNA]</scope>
    <source>
        <strain evidence="2">Gr01-1014_85</strain>
    </source>
</reference>
<dbReference type="AlphaFoldDB" id="A0A554JA77"/>
<gene>
    <name evidence="2" type="ORF">CEO22_534</name>
</gene>
<accession>A0A554JA77</accession>
<sequence>MKKALITGISGFAGSHLADFLLAGEDVAVSGIVVYRNAYQGAAASHVIWSEKPPKDLERKTRLPRNHETKKGMEEAEKNIGNISDIR</sequence>
<proteinExistence type="predicted"/>
<dbReference type="SUPFAM" id="SSF51735">
    <property type="entry name" value="NAD(P)-binding Rossmann-fold domains"/>
    <property type="match status" value="1"/>
</dbReference>
<evidence type="ECO:0000256" key="1">
    <source>
        <dbReference type="SAM" id="MobiDB-lite"/>
    </source>
</evidence>
<protein>
    <recommendedName>
        <fullName evidence="4">NAD(P)-binding domain-containing protein</fullName>
    </recommendedName>
</protein>
<comment type="caution">
    <text evidence="2">The sequence shown here is derived from an EMBL/GenBank/DDBJ whole genome shotgun (WGS) entry which is preliminary data.</text>
</comment>
<name>A0A554JA77_9BACT</name>
<dbReference type="Gene3D" id="3.30.1430.10">
    <property type="match status" value="1"/>
</dbReference>
<dbReference type="EMBL" id="VMFD01000052">
    <property type="protein sequence ID" value="TSC65259.1"/>
    <property type="molecule type" value="Genomic_DNA"/>
</dbReference>
<feature type="compositionally biased region" description="Basic and acidic residues" evidence="1">
    <location>
        <begin position="55"/>
        <end position="78"/>
    </location>
</feature>